<name>A0A0A1UMH1_9HYPO</name>
<feature type="compositionally biased region" description="Polar residues" evidence="1">
    <location>
        <begin position="100"/>
        <end position="115"/>
    </location>
</feature>
<dbReference type="Proteomes" id="UP000030151">
    <property type="component" value="Unassembled WGS sequence"/>
</dbReference>
<dbReference type="AlphaFoldDB" id="A0A0A1UMH1"/>
<feature type="region of interest" description="Disordered" evidence="1">
    <location>
        <begin position="83"/>
        <end position="115"/>
    </location>
</feature>
<dbReference type="EMBL" id="JELW01000090">
    <property type="protein sequence ID" value="EXU95268.1"/>
    <property type="molecule type" value="Genomic_DNA"/>
</dbReference>
<accession>A0A0A1UMH1</accession>
<evidence type="ECO:0000256" key="1">
    <source>
        <dbReference type="SAM" id="MobiDB-lite"/>
    </source>
</evidence>
<proteinExistence type="predicted"/>
<sequence>MSVMICTKYQCGREMLHHAMVLGQPAAQYITVVADYASSYSSIASVPSLGPNSAKFGDNSSNEIAPSATNLWRIVCPSSTQNLPLGPLKHDSHMLKQVSVDPQSSEHTQQSGDGA</sequence>
<reference evidence="2 3" key="1">
    <citation type="submission" date="2014-02" db="EMBL/GenBank/DDBJ databases">
        <title>The genome sequence of the entomopathogenic fungus Metarhizium robertsii ARSEF 2575.</title>
        <authorList>
            <person name="Giuliano Garisto Donzelli B."/>
            <person name="Roe B.A."/>
            <person name="Macmil S.L."/>
            <person name="Krasnoff S.B."/>
            <person name="Gibson D.M."/>
        </authorList>
    </citation>
    <scope>NUCLEOTIDE SEQUENCE [LARGE SCALE GENOMIC DNA]</scope>
    <source>
        <strain evidence="2 3">ARSEF 2575</strain>
    </source>
</reference>
<evidence type="ECO:0000313" key="2">
    <source>
        <dbReference type="EMBL" id="EXU95268.1"/>
    </source>
</evidence>
<gene>
    <name evidence="2" type="ORF">X797_011671</name>
</gene>
<comment type="caution">
    <text evidence="2">The sequence shown here is derived from an EMBL/GenBank/DDBJ whole genome shotgun (WGS) entry which is preliminary data.</text>
</comment>
<organism evidence="2 3">
    <name type="scientific">Metarhizium robertsii</name>
    <dbReference type="NCBI Taxonomy" id="568076"/>
    <lineage>
        <taxon>Eukaryota</taxon>
        <taxon>Fungi</taxon>
        <taxon>Dikarya</taxon>
        <taxon>Ascomycota</taxon>
        <taxon>Pezizomycotina</taxon>
        <taxon>Sordariomycetes</taxon>
        <taxon>Hypocreomycetidae</taxon>
        <taxon>Hypocreales</taxon>
        <taxon>Clavicipitaceae</taxon>
        <taxon>Metarhizium</taxon>
    </lineage>
</organism>
<dbReference type="HOGENOM" id="CLU_2109607_0_0_1"/>
<protein>
    <submittedName>
        <fullName evidence="2">Uncharacterized protein</fullName>
    </submittedName>
</protein>
<evidence type="ECO:0000313" key="3">
    <source>
        <dbReference type="Proteomes" id="UP000030151"/>
    </source>
</evidence>